<evidence type="ECO:0000256" key="2">
    <source>
        <dbReference type="ARBA" id="ARBA00004970"/>
    </source>
</evidence>
<dbReference type="SUPFAM" id="SSF56655">
    <property type="entry name" value="Carbohydrate phosphatase"/>
    <property type="match status" value="1"/>
</dbReference>
<gene>
    <name evidence="13" type="primary">hisN</name>
    <name evidence="13" type="ORF">DDE20_06690</name>
</gene>
<evidence type="ECO:0000256" key="6">
    <source>
        <dbReference type="ARBA" id="ARBA00022723"/>
    </source>
</evidence>
<dbReference type="RefSeq" id="WP_116557673.1">
    <property type="nucleotide sequence ID" value="NZ_QDKM01000002.1"/>
</dbReference>
<comment type="cofactor">
    <cofactor evidence="1 12">
        <name>Mg(2+)</name>
        <dbReference type="ChEBI" id="CHEBI:18420"/>
    </cofactor>
</comment>
<dbReference type="Proteomes" id="UP000245911">
    <property type="component" value="Unassembled WGS sequence"/>
</dbReference>
<keyword evidence="9" id="KW-0368">Histidine biosynthesis</keyword>
<dbReference type="PROSITE" id="PS00629">
    <property type="entry name" value="IMP_1"/>
    <property type="match status" value="1"/>
</dbReference>
<dbReference type="CDD" id="cd01641">
    <property type="entry name" value="Bacterial_IMPase_like_1"/>
    <property type="match status" value="1"/>
</dbReference>
<comment type="catalytic activity">
    <reaction evidence="10">
        <text>L-histidinol phosphate + H2O = L-histidinol + phosphate</text>
        <dbReference type="Rhea" id="RHEA:14465"/>
        <dbReference type="ChEBI" id="CHEBI:15377"/>
        <dbReference type="ChEBI" id="CHEBI:43474"/>
        <dbReference type="ChEBI" id="CHEBI:57699"/>
        <dbReference type="ChEBI" id="CHEBI:57980"/>
        <dbReference type="EC" id="3.1.3.15"/>
    </reaction>
</comment>
<dbReference type="GO" id="GO:0046872">
    <property type="term" value="F:metal ion binding"/>
    <property type="evidence" value="ECO:0007669"/>
    <property type="project" value="UniProtKB-KW"/>
</dbReference>
<reference evidence="13 14" key="1">
    <citation type="submission" date="2018-04" db="EMBL/GenBank/DDBJ databases">
        <title>Pararhodobacter oceanense sp. nov., isolated from marine intertidal sediment.</title>
        <authorList>
            <person name="Wang X.-L."/>
            <person name="Du Z.-J."/>
        </authorList>
    </citation>
    <scope>NUCLEOTIDE SEQUENCE [LARGE SCALE GENOMIC DNA]</scope>
    <source>
        <strain evidence="13 14">AM505</strain>
    </source>
</reference>
<dbReference type="OrthoDB" id="9785695at2"/>
<dbReference type="Pfam" id="PF00459">
    <property type="entry name" value="Inositol_P"/>
    <property type="match status" value="1"/>
</dbReference>
<dbReference type="UniPathway" id="UPA00031">
    <property type="reaction ID" value="UER00013"/>
</dbReference>
<name>A0A2T8HWH6_9RHOB</name>
<sequence>MPQLTPSPKPLTRAEISDPLAAELWQVAQALADAARPEVLAHFRQVDLTADNKDAGGFDPVTVADRAAEAAIRAKLQELRPQDAILGEEQGYSAGSSGLTWVIDPIDGTRAFISGTPTWGVLIGLQDAAGAILGIIDQPYIGERFSGGLGVAQVEGPQGRATLQTHAPRALDQAIIMTTFPEVGSAEEGAAFRRVAARARLTRYGMDCYAYALVASGQVDLVIEAGLNPYDIMAPIAVIEAAGGVVSNWQGGPAHEGGQVIAAANPQIHTEALALLAG</sequence>
<dbReference type="EC" id="3.1.3.15" evidence="4 11"/>
<evidence type="ECO:0000256" key="11">
    <source>
        <dbReference type="NCBIfam" id="TIGR02067"/>
    </source>
</evidence>
<dbReference type="PRINTS" id="PR00377">
    <property type="entry name" value="IMPHPHTASES"/>
</dbReference>
<feature type="binding site" evidence="12">
    <location>
        <position position="88"/>
    </location>
    <ligand>
        <name>Mg(2+)</name>
        <dbReference type="ChEBI" id="CHEBI:18420"/>
        <label>1</label>
        <note>catalytic</note>
    </ligand>
</feature>
<dbReference type="NCBIfam" id="TIGR02067">
    <property type="entry name" value="his_9_HisN"/>
    <property type="match status" value="1"/>
</dbReference>
<keyword evidence="6 12" id="KW-0479">Metal-binding</keyword>
<dbReference type="EMBL" id="QDKM01000002">
    <property type="protein sequence ID" value="PVH29786.1"/>
    <property type="molecule type" value="Genomic_DNA"/>
</dbReference>
<evidence type="ECO:0000313" key="14">
    <source>
        <dbReference type="Proteomes" id="UP000245911"/>
    </source>
</evidence>
<comment type="similarity">
    <text evidence="3">Belongs to the inositol monophosphatase superfamily.</text>
</comment>
<dbReference type="PANTHER" id="PTHR20854:SF4">
    <property type="entry name" value="INOSITOL-1-MONOPHOSPHATASE-RELATED"/>
    <property type="match status" value="1"/>
</dbReference>
<dbReference type="Gene3D" id="3.40.190.80">
    <property type="match status" value="1"/>
</dbReference>
<evidence type="ECO:0000256" key="12">
    <source>
        <dbReference type="PIRSR" id="PIRSR600760-2"/>
    </source>
</evidence>
<evidence type="ECO:0000256" key="8">
    <source>
        <dbReference type="ARBA" id="ARBA00022842"/>
    </source>
</evidence>
<dbReference type="Gene3D" id="3.30.540.10">
    <property type="entry name" value="Fructose-1,6-Bisphosphatase, subunit A, domain 1"/>
    <property type="match status" value="1"/>
</dbReference>
<dbReference type="GO" id="GO:0008934">
    <property type="term" value="F:inositol monophosphate 1-phosphatase activity"/>
    <property type="evidence" value="ECO:0007669"/>
    <property type="project" value="TreeGrafter"/>
</dbReference>
<keyword evidence="14" id="KW-1185">Reference proteome</keyword>
<feature type="binding site" evidence="12">
    <location>
        <position position="106"/>
    </location>
    <ligand>
        <name>Mg(2+)</name>
        <dbReference type="ChEBI" id="CHEBI:18420"/>
        <label>1</label>
        <note>catalytic</note>
    </ligand>
</feature>
<comment type="caution">
    <text evidence="13">The sequence shown here is derived from an EMBL/GenBank/DDBJ whole genome shotgun (WGS) entry which is preliminary data.</text>
</comment>
<evidence type="ECO:0000313" key="13">
    <source>
        <dbReference type="EMBL" id="PVH29786.1"/>
    </source>
</evidence>
<feature type="binding site" evidence="12">
    <location>
        <position position="231"/>
    </location>
    <ligand>
        <name>Mg(2+)</name>
        <dbReference type="ChEBI" id="CHEBI:18420"/>
        <label>1</label>
        <note>catalytic</note>
    </ligand>
</feature>
<dbReference type="InterPro" id="IPR011809">
    <property type="entry name" value="His_9_proposed"/>
</dbReference>
<evidence type="ECO:0000256" key="7">
    <source>
        <dbReference type="ARBA" id="ARBA00022801"/>
    </source>
</evidence>
<dbReference type="PANTHER" id="PTHR20854">
    <property type="entry name" value="INOSITOL MONOPHOSPHATASE"/>
    <property type="match status" value="1"/>
</dbReference>
<dbReference type="GO" id="GO:0007165">
    <property type="term" value="P:signal transduction"/>
    <property type="evidence" value="ECO:0007669"/>
    <property type="project" value="TreeGrafter"/>
</dbReference>
<evidence type="ECO:0000256" key="4">
    <source>
        <dbReference type="ARBA" id="ARBA00013085"/>
    </source>
</evidence>
<proteinExistence type="inferred from homology"/>
<protein>
    <recommendedName>
        <fullName evidence="4 11">Histidinol-phosphatase</fullName>
        <ecNumber evidence="4 11">3.1.3.15</ecNumber>
    </recommendedName>
</protein>
<feature type="binding site" evidence="12">
    <location>
        <position position="104"/>
    </location>
    <ligand>
        <name>Mg(2+)</name>
        <dbReference type="ChEBI" id="CHEBI:18420"/>
        <label>1</label>
        <note>catalytic</note>
    </ligand>
</feature>
<keyword evidence="8 12" id="KW-0460">Magnesium</keyword>
<evidence type="ECO:0000256" key="5">
    <source>
        <dbReference type="ARBA" id="ARBA00022605"/>
    </source>
</evidence>
<evidence type="ECO:0000256" key="9">
    <source>
        <dbReference type="ARBA" id="ARBA00023102"/>
    </source>
</evidence>
<evidence type="ECO:0000256" key="10">
    <source>
        <dbReference type="ARBA" id="ARBA00049158"/>
    </source>
</evidence>
<comment type="pathway">
    <text evidence="2">Amino-acid biosynthesis; L-histidine biosynthesis; L-histidine from 5-phospho-alpha-D-ribose 1-diphosphate: step 8/9.</text>
</comment>
<dbReference type="GO" id="GO:0004401">
    <property type="term" value="F:histidinol-phosphatase activity"/>
    <property type="evidence" value="ECO:0007669"/>
    <property type="project" value="UniProtKB-UniRule"/>
</dbReference>
<keyword evidence="7" id="KW-0378">Hydrolase</keyword>
<dbReference type="AlphaFoldDB" id="A0A2T8HWH6"/>
<dbReference type="GO" id="GO:0000105">
    <property type="term" value="P:L-histidine biosynthetic process"/>
    <property type="evidence" value="ECO:0007669"/>
    <property type="project" value="UniProtKB-UniRule"/>
</dbReference>
<accession>A0A2T8HWH6</accession>
<organism evidence="13 14">
    <name type="scientific">Pararhodobacter oceanensis</name>
    <dbReference type="NCBI Taxonomy" id="2172121"/>
    <lineage>
        <taxon>Bacteria</taxon>
        <taxon>Pseudomonadati</taxon>
        <taxon>Pseudomonadota</taxon>
        <taxon>Alphaproteobacteria</taxon>
        <taxon>Rhodobacterales</taxon>
        <taxon>Paracoccaceae</taxon>
        <taxon>Pararhodobacter</taxon>
    </lineage>
</organism>
<dbReference type="GO" id="GO:0006020">
    <property type="term" value="P:inositol metabolic process"/>
    <property type="evidence" value="ECO:0007669"/>
    <property type="project" value="TreeGrafter"/>
</dbReference>
<dbReference type="InterPro" id="IPR000760">
    <property type="entry name" value="Inositol_monophosphatase-like"/>
</dbReference>
<keyword evidence="5" id="KW-0028">Amino-acid biosynthesis</keyword>
<feature type="binding site" evidence="12">
    <location>
        <position position="107"/>
    </location>
    <ligand>
        <name>Mg(2+)</name>
        <dbReference type="ChEBI" id="CHEBI:18420"/>
        <label>1</label>
        <note>catalytic</note>
    </ligand>
</feature>
<evidence type="ECO:0000256" key="3">
    <source>
        <dbReference type="ARBA" id="ARBA00009759"/>
    </source>
</evidence>
<evidence type="ECO:0000256" key="1">
    <source>
        <dbReference type="ARBA" id="ARBA00001946"/>
    </source>
</evidence>
<dbReference type="InterPro" id="IPR020583">
    <property type="entry name" value="Inositol_monoP_metal-BS"/>
</dbReference>